<evidence type="ECO:0000313" key="1">
    <source>
        <dbReference type="EMBL" id="ARQ70728.1"/>
    </source>
</evidence>
<protein>
    <submittedName>
        <fullName evidence="1">Uncharacterized protein</fullName>
    </submittedName>
</protein>
<sequence length="59" mass="6637">MHGAEKTLADRPESVGAVYEGRGPEALRRWVLEAARVTILYRVRNRAVVVEVVWLVGHP</sequence>
<dbReference type="AlphaFoldDB" id="A0A1W7D0Z7"/>
<reference evidence="1 2" key="1">
    <citation type="submission" date="2017-05" db="EMBL/GenBank/DDBJ databases">
        <title>Complete genome sequence of Streptomyces sp. SCSIO 03032 revealed the diverse biosynthetic pathways for its bioactive secondary metabolites.</title>
        <authorList>
            <person name="Ma L."/>
            <person name="Zhu Y."/>
            <person name="Zhang W."/>
            <person name="Zhang G."/>
            <person name="Tian X."/>
            <person name="Zhang S."/>
            <person name="Zhang C."/>
        </authorList>
    </citation>
    <scope>NUCLEOTIDE SEQUENCE [LARGE SCALE GENOMIC DNA]</scope>
    <source>
        <strain evidence="1 2">SCSIO 03032</strain>
    </source>
</reference>
<gene>
    <name evidence="1" type="ORF">CAG99_19475</name>
</gene>
<evidence type="ECO:0000313" key="2">
    <source>
        <dbReference type="Proteomes" id="UP000194218"/>
    </source>
</evidence>
<organism evidence="1 2">
    <name type="scientific">Streptomyces marincola</name>
    <dbReference type="NCBI Taxonomy" id="2878388"/>
    <lineage>
        <taxon>Bacteria</taxon>
        <taxon>Bacillati</taxon>
        <taxon>Actinomycetota</taxon>
        <taxon>Actinomycetes</taxon>
        <taxon>Kitasatosporales</taxon>
        <taxon>Streptomycetaceae</taxon>
        <taxon>Streptomyces</taxon>
    </lineage>
</organism>
<dbReference type="EMBL" id="CP021121">
    <property type="protein sequence ID" value="ARQ70728.1"/>
    <property type="molecule type" value="Genomic_DNA"/>
</dbReference>
<name>A0A1W7D0Z7_9ACTN</name>
<proteinExistence type="predicted"/>
<accession>A0A1W7D0Z7</accession>
<dbReference type="Proteomes" id="UP000194218">
    <property type="component" value="Chromosome"/>
</dbReference>
<dbReference type="KEGG" id="smao:CAG99_19475"/>
<keyword evidence="2" id="KW-1185">Reference proteome</keyword>